<gene>
    <name evidence="2" type="ORF">EV195_101251</name>
</gene>
<evidence type="ECO:0000259" key="1">
    <source>
        <dbReference type="Pfam" id="PF03572"/>
    </source>
</evidence>
<name>A0A4R2P2H8_9FLAO</name>
<dbReference type="PANTHER" id="PTHR32060">
    <property type="entry name" value="TAIL-SPECIFIC PROTEASE"/>
    <property type="match status" value="1"/>
</dbReference>
<dbReference type="AlphaFoldDB" id="A0A4R2P2H8"/>
<dbReference type="Pfam" id="PF03572">
    <property type="entry name" value="Peptidase_S41"/>
    <property type="match status" value="1"/>
</dbReference>
<accession>A0A4R2P2H8</accession>
<dbReference type="GO" id="GO:0006508">
    <property type="term" value="P:proteolysis"/>
    <property type="evidence" value="ECO:0007669"/>
    <property type="project" value="InterPro"/>
</dbReference>
<reference evidence="2 3" key="1">
    <citation type="submission" date="2019-03" db="EMBL/GenBank/DDBJ databases">
        <title>Genomic Encyclopedia of Type Strains, Phase IV (KMG-IV): sequencing the most valuable type-strain genomes for metagenomic binning, comparative biology and taxonomic classification.</title>
        <authorList>
            <person name="Goeker M."/>
        </authorList>
    </citation>
    <scope>NUCLEOTIDE SEQUENCE [LARGE SCALE GENOMIC DNA]</scope>
    <source>
        <strain evidence="2 3">DSM 14836</strain>
    </source>
</reference>
<protein>
    <submittedName>
        <fullName evidence="2">Peptidase S41-like protein</fullName>
    </submittedName>
</protein>
<evidence type="ECO:0000313" key="3">
    <source>
        <dbReference type="Proteomes" id="UP000294564"/>
    </source>
</evidence>
<dbReference type="Gene3D" id="3.90.226.10">
    <property type="entry name" value="2-enoyl-CoA Hydratase, Chain A, domain 1"/>
    <property type="match status" value="1"/>
</dbReference>
<dbReference type="Proteomes" id="UP000294564">
    <property type="component" value="Unassembled WGS sequence"/>
</dbReference>
<organism evidence="2 3">
    <name type="scientific">Tenacibaculum skagerrakense</name>
    <dbReference type="NCBI Taxonomy" id="186571"/>
    <lineage>
        <taxon>Bacteria</taxon>
        <taxon>Pseudomonadati</taxon>
        <taxon>Bacteroidota</taxon>
        <taxon>Flavobacteriia</taxon>
        <taxon>Flavobacteriales</taxon>
        <taxon>Flavobacteriaceae</taxon>
        <taxon>Tenacibaculum</taxon>
    </lineage>
</organism>
<dbReference type="GO" id="GO:0004175">
    <property type="term" value="F:endopeptidase activity"/>
    <property type="evidence" value="ECO:0007669"/>
    <property type="project" value="TreeGrafter"/>
</dbReference>
<dbReference type="InterPro" id="IPR005151">
    <property type="entry name" value="Tail-specific_protease"/>
</dbReference>
<keyword evidence="3" id="KW-1185">Reference proteome</keyword>
<dbReference type="EMBL" id="SLXM01000001">
    <property type="protein sequence ID" value="TCP28091.1"/>
    <property type="molecule type" value="Genomic_DNA"/>
</dbReference>
<evidence type="ECO:0000313" key="2">
    <source>
        <dbReference type="EMBL" id="TCP28091.1"/>
    </source>
</evidence>
<dbReference type="InterPro" id="IPR029045">
    <property type="entry name" value="ClpP/crotonase-like_dom_sf"/>
</dbReference>
<dbReference type="OrthoDB" id="2327485at2"/>
<feature type="domain" description="Tail specific protease" evidence="1">
    <location>
        <begin position="247"/>
        <end position="456"/>
    </location>
</feature>
<dbReference type="GO" id="GO:0008236">
    <property type="term" value="F:serine-type peptidase activity"/>
    <property type="evidence" value="ECO:0007669"/>
    <property type="project" value="InterPro"/>
</dbReference>
<comment type="caution">
    <text evidence="2">The sequence shown here is derived from an EMBL/GenBank/DDBJ whole genome shotgun (WGS) entry which is preliminary data.</text>
</comment>
<dbReference type="PANTHER" id="PTHR32060:SF22">
    <property type="entry name" value="CARBOXYL-TERMINAL-PROCESSING PEPTIDASE 3, CHLOROPLASTIC"/>
    <property type="match status" value="1"/>
</dbReference>
<dbReference type="SUPFAM" id="SSF52096">
    <property type="entry name" value="ClpP/crotonase"/>
    <property type="match status" value="1"/>
</dbReference>
<sequence>MKNITIILLLFICNYSFSQEVCKCSKDLDFVITYYENNLPGYKDNVNSKTKDTYASLKASLKAEAEKAETKSDCYKLTLQFVEFFRDNHSSIYMRSETIDDSNEEQVQQFLASKTFTSREVIPTDQIDQNQYPLDDIRGVYEIKGAYKIAVIPSKTALRDYVGVILESKTKLWKTGQVKFELKKTDIQHEFQAISYLKNHAVRYNSRFFLKEGVLGDFWFKTSLEKQVNHATDVSYEFDFKTINDSIAYLRIPTFSGRKSAKIDSLYKASFNTIRKTPYLIVDVRNNGGGSDANVNPLLEFIYTNKIKTDKVDLYVTKDNIKIWEGWYKEAKEDTINFSEDRVKWFAKRLKKMKKARLNSFMSVSKGGKMSRNYKSNAVQKVAILYNKNCASSCETLLFRAQQSSKTILVGENSGGYVGYGEVGTVYTPCYNFTLTCTSSRYKKQRAYEVIGIAPNHHLNNTKSWVDQTIELLEKQ</sequence>
<dbReference type="RefSeq" id="WP_132791770.1">
    <property type="nucleotide sequence ID" value="NZ_SLXM01000001.1"/>
</dbReference>
<proteinExistence type="predicted"/>